<dbReference type="eggNOG" id="COG1285">
    <property type="taxonomic scope" value="Bacteria"/>
</dbReference>
<accession>E1X2J9</accession>
<feature type="transmembrane region" description="Helical" evidence="7">
    <location>
        <begin position="48"/>
        <end position="68"/>
    </location>
</feature>
<protein>
    <submittedName>
        <fullName evidence="9">Cation transporter</fullName>
    </submittedName>
</protein>
<evidence type="ECO:0000256" key="2">
    <source>
        <dbReference type="ARBA" id="ARBA00009298"/>
    </source>
</evidence>
<dbReference type="EMBL" id="FQ312005">
    <property type="protein sequence ID" value="CBW26766.1"/>
    <property type="molecule type" value="Genomic_DNA"/>
</dbReference>
<evidence type="ECO:0000256" key="1">
    <source>
        <dbReference type="ARBA" id="ARBA00004651"/>
    </source>
</evidence>
<keyword evidence="3" id="KW-1003">Cell membrane</keyword>
<organism evidence="9 10">
    <name type="scientific">Halobacteriovorax marinus (strain ATCC BAA-682 / DSM 15412 / SJ)</name>
    <name type="common">Bacteriovorax marinus</name>
    <dbReference type="NCBI Taxonomy" id="862908"/>
    <lineage>
        <taxon>Bacteria</taxon>
        <taxon>Pseudomonadati</taxon>
        <taxon>Bdellovibrionota</taxon>
        <taxon>Bacteriovoracia</taxon>
        <taxon>Bacteriovoracales</taxon>
        <taxon>Halobacteriovoraceae</taxon>
        <taxon>Halobacteriovorax</taxon>
    </lineage>
</organism>
<keyword evidence="10" id="KW-1185">Reference proteome</keyword>
<dbReference type="STRING" id="862908.BMS_1951"/>
<name>E1X2J9_HALMS</name>
<feature type="transmembrane region" description="Helical" evidence="7">
    <location>
        <begin position="128"/>
        <end position="148"/>
    </location>
</feature>
<evidence type="ECO:0000313" key="10">
    <source>
        <dbReference type="Proteomes" id="UP000008963"/>
    </source>
</evidence>
<feature type="transmembrane region" description="Helical" evidence="7">
    <location>
        <begin position="80"/>
        <end position="97"/>
    </location>
</feature>
<feature type="transmembrane region" description="Helical" evidence="7">
    <location>
        <begin position="104"/>
        <end position="122"/>
    </location>
</feature>
<sequence length="242" mass="26664">MQMPNEIYIELIGPVNFYIGMGIQILTALFLGGLVGLDRERKMKSAGIKTNILICLGACLYTAISLILVTESATTDISRIPAQIVSGIGFLGAGAIIQSRGHVIGLTTAATIWVVAAIGLTIGAGYPFVAILFTLTILIILKLLNPFYNLIMLEKDNKPYHIEILSHGRVKQQVKQLILHEVNDINQLSEEVVNVETDERILHAFISIHPSRMKFLSKELKAILKVEKVNFYITDYDAGSDD</sequence>
<dbReference type="PRINTS" id="PR01837">
    <property type="entry name" value="MGTCSAPBPROT"/>
</dbReference>
<dbReference type="PANTHER" id="PTHR33778:SF1">
    <property type="entry name" value="MAGNESIUM TRANSPORTER YHID-RELATED"/>
    <property type="match status" value="1"/>
</dbReference>
<gene>
    <name evidence="9" type="ordered locus">BMS_1951</name>
</gene>
<keyword evidence="5 7" id="KW-1133">Transmembrane helix</keyword>
<dbReference type="GO" id="GO:0005886">
    <property type="term" value="C:plasma membrane"/>
    <property type="evidence" value="ECO:0007669"/>
    <property type="project" value="UniProtKB-SubCell"/>
</dbReference>
<feature type="transmembrane region" description="Helical" evidence="7">
    <location>
        <begin position="15"/>
        <end position="36"/>
    </location>
</feature>
<dbReference type="PATRIC" id="fig|862908.3.peg.1850"/>
<evidence type="ECO:0000313" key="9">
    <source>
        <dbReference type="EMBL" id="CBW26766.1"/>
    </source>
</evidence>
<dbReference type="AlphaFoldDB" id="E1X2J9"/>
<keyword evidence="6 7" id="KW-0472">Membrane</keyword>
<comment type="similarity">
    <text evidence="2">Belongs to the MgtC/SapB family.</text>
</comment>
<feature type="domain" description="MgtC/SapB/SrpB/YhiD N-terminal" evidence="8">
    <location>
        <begin position="25"/>
        <end position="148"/>
    </location>
</feature>
<reference evidence="10" key="1">
    <citation type="journal article" date="2013" name="ISME J.">
        <title>A small predatory core genome in the divergent marine Bacteriovorax marinus SJ and the terrestrial Bdellovibrio bacteriovorus.</title>
        <authorList>
            <person name="Crossman L.C."/>
            <person name="Chen H."/>
            <person name="Cerdeno-Tarraga A.M."/>
            <person name="Brooks K."/>
            <person name="Quail M.A."/>
            <person name="Pineiro S.A."/>
            <person name="Hobley L."/>
            <person name="Sockett R.E."/>
            <person name="Bentley S.D."/>
            <person name="Parkhill J."/>
            <person name="Williams H.N."/>
            <person name="Stine O.C."/>
        </authorList>
    </citation>
    <scope>NUCLEOTIDE SEQUENCE [LARGE SCALE GENOMIC DNA]</scope>
    <source>
        <strain evidence="10">ATCC BAA-682 / DSM 15412 / SJ</strain>
    </source>
</reference>
<evidence type="ECO:0000256" key="4">
    <source>
        <dbReference type="ARBA" id="ARBA00022692"/>
    </source>
</evidence>
<evidence type="ECO:0000256" key="3">
    <source>
        <dbReference type="ARBA" id="ARBA00022475"/>
    </source>
</evidence>
<evidence type="ECO:0000256" key="6">
    <source>
        <dbReference type="ARBA" id="ARBA00023136"/>
    </source>
</evidence>
<dbReference type="PANTHER" id="PTHR33778">
    <property type="entry name" value="PROTEIN MGTC"/>
    <property type="match status" value="1"/>
</dbReference>
<dbReference type="Proteomes" id="UP000008963">
    <property type="component" value="Chromosome"/>
</dbReference>
<comment type="subcellular location">
    <subcellularLocation>
        <location evidence="1">Cell membrane</location>
        <topology evidence="1">Multi-pass membrane protein</topology>
    </subcellularLocation>
</comment>
<proteinExistence type="inferred from homology"/>
<evidence type="ECO:0000256" key="7">
    <source>
        <dbReference type="SAM" id="Phobius"/>
    </source>
</evidence>
<dbReference type="KEGG" id="bmx:BMS_1951"/>
<evidence type="ECO:0000259" key="8">
    <source>
        <dbReference type="Pfam" id="PF02308"/>
    </source>
</evidence>
<dbReference type="InterPro" id="IPR003416">
    <property type="entry name" value="MgtC/SapB/SrpB/YhiD_fam"/>
</dbReference>
<evidence type="ECO:0000256" key="5">
    <source>
        <dbReference type="ARBA" id="ARBA00022989"/>
    </source>
</evidence>
<dbReference type="Pfam" id="PF02308">
    <property type="entry name" value="MgtC"/>
    <property type="match status" value="1"/>
</dbReference>
<keyword evidence="4 7" id="KW-0812">Transmembrane</keyword>
<dbReference type="HOGENOM" id="CLU_079292_0_0_7"/>
<dbReference type="InterPro" id="IPR049177">
    <property type="entry name" value="MgtC_SapB_SrpB_YhiD_N"/>
</dbReference>